<comment type="caution">
    <text evidence="3">The sequence shown here is derived from an EMBL/GenBank/DDBJ whole genome shotgun (WGS) entry which is preliminary data.</text>
</comment>
<feature type="region of interest" description="Disordered" evidence="1">
    <location>
        <begin position="445"/>
        <end position="511"/>
    </location>
</feature>
<organism evidence="3 4">
    <name type="scientific">Apodemus speciosus</name>
    <name type="common">Large Japanese field mouse</name>
    <dbReference type="NCBI Taxonomy" id="105296"/>
    <lineage>
        <taxon>Eukaryota</taxon>
        <taxon>Metazoa</taxon>
        <taxon>Chordata</taxon>
        <taxon>Craniata</taxon>
        <taxon>Vertebrata</taxon>
        <taxon>Euteleostomi</taxon>
        <taxon>Mammalia</taxon>
        <taxon>Eutheria</taxon>
        <taxon>Euarchontoglires</taxon>
        <taxon>Glires</taxon>
        <taxon>Rodentia</taxon>
        <taxon>Myomorpha</taxon>
        <taxon>Muroidea</taxon>
        <taxon>Muridae</taxon>
        <taxon>Murinae</taxon>
        <taxon>Apodemus</taxon>
    </lineage>
</organism>
<feature type="transmembrane region" description="Helical" evidence="2">
    <location>
        <begin position="65"/>
        <end position="84"/>
    </location>
</feature>
<feature type="region of interest" description="Disordered" evidence="1">
    <location>
        <begin position="177"/>
        <end position="203"/>
    </location>
</feature>
<evidence type="ECO:0000313" key="4">
    <source>
        <dbReference type="Proteomes" id="UP001623349"/>
    </source>
</evidence>
<accession>A0ABQ0FNZ8</accession>
<sequence length="511" mass="56950">MADLGPRDSSSPTILPITLFTPLSASALRDNNFIPIARTRDDTSSKCPSQRILDLSKETAAFREIVLAVILTVLALAILAILVARWTRRRHNEVPGFWTMRMVFPVGDSKEDEDPDARFHQIARPTGVSIGGKSVSHHSLVQDQQLFYRQESQSVTTPGTVQINPAVIQEPQTICQEAPSRTRSTKSLTEPLTGNAGDISGTIGPITGATGPIKLSQKTFLQTPGPIVQCMDSSADGSNAGIPVDICCCQQLSIKPSCQTVESCCPPEAPALPLLITQRASTKRGPPIILKKSGHPKPFGVARKGWADSSWELTLHPMDCKGQMMRHGGSVTFQDECGNPVPIKCCKEWRRCQCQYCCPKRCESHMVHQRREPIWCEEPAPSSSQQHPPRRQDSQVRLDQRNDSTLEAQTICYEEPFLFRRLESLIRRNQDGIVIKQNEGGFLIKKAEDRPSERRKKRKSSKKSEHQETDSDSSAPKNTEGPQESHEEKPEGEEKKHKKEKKKKKKKDKDG</sequence>
<dbReference type="PANTHER" id="PTHR14368">
    <property type="entry name" value="TESTIS-EXPRESSED BASIC PROTEIN 1"/>
    <property type="match status" value="1"/>
</dbReference>
<feature type="compositionally biased region" description="Polar residues" evidence="1">
    <location>
        <begin position="472"/>
        <end position="482"/>
    </location>
</feature>
<feature type="region of interest" description="Disordered" evidence="1">
    <location>
        <begin position="378"/>
        <end position="400"/>
    </location>
</feature>
<protein>
    <submittedName>
        <fullName evidence="3">Testis specific basic protein</fullName>
    </submittedName>
</protein>
<keyword evidence="2" id="KW-0472">Membrane</keyword>
<reference evidence="3 4" key="1">
    <citation type="submission" date="2024-08" db="EMBL/GenBank/DDBJ databases">
        <title>The draft genome of Apodemus speciosus.</title>
        <authorList>
            <person name="Nabeshima K."/>
            <person name="Suzuki S."/>
            <person name="Onuma M."/>
        </authorList>
    </citation>
    <scope>NUCLEOTIDE SEQUENCE [LARGE SCALE GENOMIC DNA]</scope>
    <source>
        <strain evidence="3">IB14-021</strain>
    </source>
</reference>
<dbReference type="InterPro" id="IPR038754">
    <property type="entry name" value="TSBP1"/>
</dbReference>
<feature type="compositionally biased region" description="Polar residues" evidence="1">
    <location>
        <begin position="177"/>
        <end position="192"/>
    </location>
</feature>
<feature type="compositionally biased region" description="Basic residues" evidence="1">
    <location>
        <begin position="496"/>
        <end position="511"/>
    </location>
</feature>
<feature type="compositionally biased region" description="Basic and acidic residues" evidence="1">
    <location>
        <begin position="390"/>
        <end position="400"/>
    </location>
</feature>
<evidence type="ECO:0000313" key="3">
    <source>
        <dbReference type="EMBL" id="GAB1300935.1"/>
    </source>
</evidence>
<dbReference type="Proteomes" id="UP001623349">
    <property type="component" value="Unassembled WGS sequence"/>
</dbReference>
<keyword evidence="2" id="KW-0812">Transmembrane</keyword>
<evidence type="ECO:0000256" key="1">
    <source>
        <dbReference type="SAM" id="MobiDB-lite"/>
    </source>
</evidence>
<feature type="compositionally biased region" description="Basic and acidic residues" evidence="1">
    <location>
        <begin position="483"/>
        <end position="495"/>
    </location>
</feature>
<gene>
    <name evidence="3" type="ORF">APTSU1_001617300</name>
</gene>
<dbReference type="EMBL" id="BAAFST010000017">
    <property type="protein sequence ID" value="GAB1300935.1"/>
    <property type="molecule type" value="Genomic_DNA"/>
</dbReference>
<dbReference type="PANTHER" id="PTHR14368:SF7">
    <property type="entry name" value="TESTIS-EXPRESSED BASIC PROTEIN 1"/>
    <property type="match status" value="1"/>
</dbReference>
<proteinExistence type="predicted"/>
<keyword evidence="2" id="KW-1133">Transmembrane helix</keyword>
<evidence type="ECO:0000256" key="2">
    <source>
        <dbReference type="SAM" id="Phobius"/>
    </source>
</evidence>
<name>A0ABQ0FNZ8_APOSI</name>
<keyword evidence="4" id="KW-1185">Reference proteome</keyword>